<evidence type="ECO:0000313" key="2">
    <source>
        <dbReference type="EMBL" id="AZA91045.1"/>
    </source>
</evidence>
<dbReference type="GO" id="GO:0008236">
    <property type="term" value="F:serine-type peptidase activity"/>
    <property type="evidence" value="ECO:0007669"/>
    <property type="project" value="InterPro"/>
</dbReference>
<protein>
    <submittedName>
        <fullName evidence="2">Carboxymethylenebutenolidase</fullName>
    </submittedName>
</protein>
<feature type="domain" description="Dienelactone hydrolase" evidence="1">
    <location>
        <begin position="257"/>
        <end position="327"/>
    </location>
</feature>
<keyword evidence="3" id="KW-1185">Reference proteome</keyword>
<dbReference type="EMBL" id="CP033923">
    <property type="protein sequence ID" value="AZA91045.1"/>
    <property type="molecule type" value="Genomic_DNA"/>
</dbReference>
<dbReference type="Gene3D" id="3.40.50.1820">
    <property type="entry name" value="alpha/beta hydrolase"/>
    <property type="match status" value="1"/>
</dbReference>
<dbReference type="PANTHER" id="PTHR43265">
    <property type="entry name" value="ESTERASE ESTD"/>
    <property type="match status" value="1"/>
</dbReference>
<proteinExistence type="predicted"/>
<dbReference type="Pfam" id="PF01738">
    <property type="entry name" value="DLH"/>
    <property type="match status" value="1"/>
</dbReference>
<dbReference type="KEGG" id="cnk:EG343_10575"/>
<dbReference type="SUPFAM" id="SSF53474">
    <property type="entry name" value="alpha/beta-Hydrolases"/>
    <property type="match status" value="1"/>
</dbReference>
<reference evidence="2 3" key="1">
    <citation type="submission" date="2018-11" db="EMBL/GenBank/DDBJ databases">
        <title>Proposal to divide the Flavobacteriaceae and reorganize its genera based on Amino Acid Identity values calculated from whole genome sequences.</title>
        <authorList>
            <person name="Nicholson A.C."/>
            <person name="Gulvik C.A."/>
            <person name="Whitney A.M."/>
            <person name="Humrighouse B.W."/>
            <person name="Bell M."/>
            <person name="Holmes B."/>
            <person name="Steigerwalt A.G."/>
            <person name="Villarma A."/>
            <person name="Sheth M."/>
            <person name="Batra D."/>
            <person name="Pryor J."/>
            <person name="Bernardet J.-F."/>
            <person name="Hugo C."/>
            <person name="Kampfer P."/>
            <person name="Newman J."/>
            <person name="McQuiston J.R."/>
        </authorList>
    </citation>
    <scope>NUCLEOTIDE SEQUENCE [LARGE SCALE GENOMIC DNA]</scope>
    <source>
        <strain evidence="2 3">G0041</strain>
    </source>
</reference>
<dbReference type="GO" id="GO:0052689">
    <property type="term" value="F:carboxylic ester hydrolase activity"/>
    <property type="evidence" value="ECO:0007669"/>
    <property type="project" value="TreeGrafter"/>
</dbReference>
<dbReference type="InterPro" id="IPR029058">
    <property type="entry name" value="AB_hydrolase_fold"/>
</dbReference>
<sequence length="346" mass="40442">MYIFTSHTNIYHQKTMRKIVFGILLFFFQWGFSQNTPSYKHFKHHSIFKKNDTINYYVYSQEEINSTTGILLFIHGSGAFPMFNVTKDKKTTSVVSTIPFELEKLPKDYAFIVVAKKCVPFVTINQEYHPSKCFYENESLDYRVWQYDQVINDLNKKIKNPKNIIAIGHSEGSDVVAKLGTVNKKLTHVGFWSGSGNSQYNDFALMIRKDASEKKIDEKLAAMKLDSLYEKLTDIEAHPNDINKFWMNNTYKRWHKFSEPAVENLLKINIPVFVAIGTQDQAVPIESSLIIKSEFIRKHKKNLTYRIYPDYDHGFETVPSNPDEEPQDMWMSVFSEFMDWVKKNKS</sequence>
<dbReference type="PANTHER" id="PTHR43265:SF1">
    <property type="entry name" value="ESTERASE ESTD"/>
    <property type="match status" value="1"/>
</dbReference>
<dbReference type="InterPro" id="IPR002925">
    <property type="entry name" value="Dienelactn_hydro"/>
</dbReference>
<dbReference type="Proteomes" id="UP000278288">
    <property type="component" value="Chromosome"/>
</dbReference>
<evidence type="ECO:0000259" key="1">
    <source>
        <dbReference type="Pfam" id="PF01738"/>
    </source>
</evidence>
<gene>
    <name evidence="2" type="ORF">EG343_10575</name>
</gene>
<evidence type="ECO:0000313" key="3">
    <source>
        <dbReference type="Proteomes" id="UP000278288"/>
    </source>
</evidence>
<accession>A0AAD0YL41</accession>
<name>A0AAD0YL41_CHRNA</name>
<organism evidence="2 3">
    <name type="scientific">Chryseobacterium nakagawai</name>
    <dbReference type="NCBI Taxonomy" id="1241982"/>
    <lineage>
        <taxon>Bacteria</taxon>
        <taxon>Pseudomonadati</taxon>
        <taxon>Bacteroidota</taxon>
        <taxon>Flavobacteriia</taxon>
        <taxon>Flavobacteriales</taxon>
        <taxon>Weeksellaceae</taxon>
        <taxon>Chryseobacterium group</taxon>
        <taxon>Chryseobacterium</taxon>
    </lineage>
</organism>
<dbReference type="InterPro" id="IPR053145">
    <property type="entry name" value="AB_hydrolase_Est10"/>
</dbReference>
<dbReference type="GO" id="GO:0006508">
    <property type="term" value="P:proteolysis"/>
    <property type="evidence" value="ECO:0007669"/>
    <property type="project" value="InterPro"/>
</dbReference>
<dbReference type="AlphaFoldDB" id="A0AAD0YL41"/>